<keyword evidence="4" id="KW-1185">Reference proteome</keyword>
<keyword evidence="1" id="KW-0472">Membrane</keyword>
<dbReference type="SUPFAM" id="SSF81665">
    <property type="entry name" value="Calcium ATPase, transmembrane domain M"/>
    <property type="match status" value="1"/>
</dbReference>
<accession>A0A8H4VXS4</accession>
<keyword evidence="1" id="KW-0812">Transmembrane</keyword>
<reference evidence="3 4" key="1">
    <citation type="submission" date="2020-03" db="EMBL/GenBank/DDBJ databases">
        <title>Draft Genome Sequence of Cudoniella acicularis.</title>
        <authorList>
            <person name="Buettner E."/>
            <person name="Kellner H."/>
        </authorList>
    </citation>
    <scope>NUCLEOTIDE SEQUENCE [LARGE SCALE GENOMIC DNA]</scope>
    <source>
        <strain evidence="3 4">DSM 108380</strain>
    </source>
</reference>
<name>A0A8H4VXS4_9HELO</name>
<comment type="caution">
    <text evidence="3">The sequence shown here is derived from an EMBL/GenBank/DDBJ whole genome shotgun (WGS) entry which is preliminary data.</text>
</comment>
<evidence type="ECO:0000259" key="2">
    <source>
        <dbReference type="Pfam" id="PF00690"/>
    </source>
</evidence>
<gene>
    <name evidence="3" type="ORF">G7Y89_g11999</name>
</gene>
<dbReference type="Gene3D" id="1.20.1110.10">
    <property type="entry name" value="Calcium-transporting ATPase, transmembrane domain"/>
    <property type="match status" value="1"/>
</dbReference>
<keyword evidence="1" id="KW-1133">Transmembrane helix</keyword>
<sequence>MSLTKENLFNDDSSSNDFKAINLTFRSLGLNKSVSNELSLETLAEKSGDEVMNVFEFCREGLTEEGVWKRLETYGRNMLSSKSPPKWWQLGLSIISDYFSILLLIITITSIAVPSPN</sequence>
<proteinExistence type="predicted"/>
<evidence type="ECO:0000256" key="1">
    <source>
        <dbReference type="SAM" id="Phobius"/>
    </source>
</evidence>
<dbReference type="Proteomes" id="UP000566819">
    <property type="component" value="Unassembled WGS sequence"/>
</dbReference>
<evidence type="ECO:0000313" key="4">
    <source>
        <dbReference type="Proteomes" id="UP000566819"/>
    </source>
</evidence>
<dbReference type="EMBL" id="JAAMPI010001210">
    <property type="protein sequence ID" value="KAF4626157.1"/>
    <property type="molecule type" value="Genomic_DNA"/>
</dbReference>
<dbReference type="AlphaFoldDB" id="A0A8H4VXS4"/>
<feature type="transmembrane region" description="Helical" evidence="1">
    <location>
        <begin position="87"/>
        <end position="113"/>
    </location>
</feature>
<dbReference type="InterPro" id="IPR023298">
    <property type="entry name" value="ATPase_P-typ_TM_dom_sf"/>
</dbReference>
<organism evidence="3 4">
    <name type="scientific">Cudoniella acicularis</name>
    <dbReference type="NCBI Taxonomy" id="354080"/>
    <lineage>
        <taxon>Eukaryota</taxon>
        <taxon>Fungi</taxon>
        <taxon>Dikarya</taxon>
        <taxon>Ascomycota</taxon>
        <taxon>Pezizomycotina</taxon>
        <taxon>Leotiomycetes</taxon>
        <taxon>Helotiales</taxon>
        <taxon>Tricladiaceae</taxon>
        <taxon>Cudoniella</taxon>
    </lineage>
</organism>
<feature type="domain" description="Cation-transporting P-type ATPase N-terminal" evidence="2">
    <location>
        <begin position="46"/>
        <end position="109"/>
    </location>
</feature>
<protein>
    <recommendedName>
        <fullName evidence="2">Cation-transporting P-type ATPase N-terminal domain-containing protein</fullName>
    </recommendedName>
</protein>
<dbReference type="Pfam" id="PF00690">
    <property type="entry name" value="Cation_ATPase_N"/>
    <property type="match status" value="1"/>
</dbReference>
<dbReference type="InterPro" id="IPR004014">
    <property type="entry name" value="ATPase_P-typ_cation-transptr_N"/>
</dbReference>
<evidence type="ECO:0000313" key="3">
    <source>
        <dbReference type="EMBL" id="KAF4626157.1"/>
    </source>
</evidence>
<dbReference type="Gene3D" id="2.70.150.10">
    <property type="entry name" value="Calcium-transporting ATPase, cytoplasmic transduction domain A"/>
    <property type="match status" value="1"/>
</dbReference>